<reference evidence="6" key="1">
    <citation type="submission" date="2021-01" db="EMBL/GenBank/DDBJ databases">
        <authorList>
            <person name="Corre E."/>
            <person name="Pelletier E."/>
            <person name="Niang G."/>
            <person name="Scheremetjew M."/>
            <person name="Finn R."/>
            <person name="Kale V."/>
            <person name="Holt S."/>
            <person name="Cochrane G."/>
            <person name="Meng A."/>
            <person name="Brown T."/>
            <person name="Cohen L."/>
        </authorList>
    </citation>
    <scope>NUCLEOTIDE SEQUENCE</scope>
    <source>
        <strain evidence="6">CCMP3303</strain>
    </source>
</reference>
<dbReference type="SUPFAM" id="SSF53335">
    <property type="entry name" value="S-adenosyl-L-methionine-dependent methyltransferases"/>
    <property type="match status" value="1"/>
</dbReference>
<dbReference type="InterPro" id="IPR051419">
    <property type="entry name" value="Lys/N-term_MeTrsfase_sf"/>
</dbReference>
<feature type="signal peptide" evidence="4">
    <location>
        <begin position="1"/>
        <end position="22"/>
    </location>
</feature>
<dbReference type="PANTHER" id="PTHR12176">
    <property type="entry name" value="SAM-DEPENDENT METHYLTRANSFERASE SUPERFAMILY PROTEIN"/>
    <property type="match status" value="1"/>
</dbReference>
<evidence type="ECO:0000256" key="4">
    <source>
        <dbReference type="SAM" id="SignalP"/>
    </source>
</evidence>
<keyword evidence="3" id="KW-0808">Transferase</keyword>
<dbReference type="CDD" id="cd02440">
    <property type="entry name" value="AdoMet_MTases"/>
    <property type="match status" value="1"/>
</dbReference>
<dbReference type="InterPro" id="IPR025714">
    <property type="entry name" value="Methyltranfer_dom"/>
</dbReference>
<dbReference type="EMBL" id="HBEJ01000969">
    <property type="protein sequence ID" value="CAD8359714.1"/>
    <property type="molecule type" value="Transcribed_RNA"/>
</dbReference>
<keyword evidence="4" id="KW-0732">Signal</keyword>
<proteinExistence type="inferred from homology"/>
<keyword evidence="2" id="KW-0489">Methyltransferase</keyword>
<accession>A0A7S0FHE1</accession>
<evidence type="ECO:0000259" key="5">
    <source>
        <dbReference type="Pfam" id="PF13847"/>
    </source>
</evidence>
<evidence type="ECO:0000256" key="1">
    <source>
        <dbReference type="ARBA" id="ARBA00008361"/>
    </source>
</evidence>
<dbReference type="GO" id="GO:0008168">
    <property type="term" value="F:methyltransferase activity"/>
    <property type="evidence" value="ECO:0007669"/>
    <property type="project" value="UniProtKB-KW"/>
</dbReference>
<organism evidence="6">
    <name type="scientific">Minutocellus polymorphus</name>
    <dbReference type="NCBI Taxonomy" id="265543"/>
    <lineage>
        <taxon>Eukaryota</taxon>
        <taxon>Sar</taxon>
        <taxon>Stramenopiles</taxon>
        <taxon>Ochrophyta</taxon>
        <taxon>Bacillariophyta</taxon>
        <taxon>Mediophyceae</taxon>
        <taxon>Cymatosirophycidae</taxon>
        <taxon>Cymatosirales</taxon>
        <taxon>Cymatosiraceae</taxon>
        <taxon>Minutocellus</taxon>
    </lineage>
</organism>
<dbReference type="AlphaFoldDB" id="A0A7S0FHE1"/>
<dbReference type="PANTHER" id="PTHR12176:SF80">
    <property type="entry name" value="EEF1A LYSINE METHYLTRANSFERASE 4"/>
    <property type="match status" value="1"/>
</dbReference>
<dbReference type="Pfam" id="PF13847">
    <property type="entry name" value="Methyltransf_31"/>
    <property type="match status" value="1"/>
</dbReference>
<evidence type="ECO:0000256" key="2">
    <source>
        <dbReference type="ARBA" id="ARBA00022603"/>
    </source>
</evidence>
<dbReference type="InterPro" id="IPR029063">
    <property type="entry name" value="SAM-dependent_MTases_sf"/>
</dbReference>
<feature type="chain" id="PRO_5030906785" description="Methyltransferase domain-containing protein" evidence="4">
    <location>
        <begin position="23"/>
        <end position="260"/>
    </location>
</feature>
<dbReference type="GO" id="GO:0032259">
    <property type="term" value="P:methylation"/>
    <property type="evidence" value="ECO:0007669"/>
    <property type="project" value="UniProtKB-KW"/>
</dbReference>
<evidence type="ECO:0000313" key="6">
    <source>
        <dbReference type="EMBL" id="CAD8359714.1"/>
    </source>
</evidence>
<feature type="domain" description="Methyltransferase" evidence="5">
    <location>
        <begin position="134"/>
        <end position="239"/>
    </location>
</feature>
<name>A0A7S0FHE1_9STRA</name>
<gene>
    <name evidence="6" type="ORF">MPOL1434_LOCUS604</name>
</gene>
<protein>
    <recommendedName>
        <fullName evidence="5">Methyltransferase domain-containing protein</fullName>
    </recommendedName>
</protein>
<comment type="similarity">
    <text evidence="1">Belongs to the methyltransferase superfamily.</text>
</comment>
<sequence length="260" mass="29106">MITVSHLLTILLGTSCTKHVSSFLLAGSRPCCGKPHSSSSNLLLSLPYAENDDSEARSQFGTKDYWDAMYQGYGDFDKDEYEWYFGWSEIKPFFQQHVPIPDAGDTTKTRHKLLIPGMGNDPLLLDLVGAGYRDITAFDYSEGAVERQTELLSYDSNAEDAVALLCRDARALDEDWTNAFDAILEKGCLDALYLSDESDGNVVKSAEELHRVLKPGGIFMSVSGVVPAELRREIFSTEKYEWLRDGTDDLKAGCFVWKKR</sequence>
<dbReference type="Gene3D" id="3.40.50.150">
    <property type="entry name" value="Vaccinia Virus protein VP39"/>
    <property type="match status" value="1"/>
</dbReference>
<evidence type="ECO:0000256" key="3">
    <source>
        <dbReference type="ARBA" id="ARBA00022679"/>
    </source>
</evidence>